<gene>
    <name evidence="2" type="ORF">FLB61_02205</name>
</gene>
<reference evidence="2 3" key="1">
    <citation type="journal article" date="2020" name="New Microbes New Infect">
        <title>Sellimonas caecigallum sp. nov., description and genome sequence of a new member of the Sellimonas genus isolated from the cecum of feral chicken.</title>
        <authorList>
            <person name="Wongkuna S."/>
            <person name="Ghimire S."/>
            <person name="Antony L."/>
            <person name="Chankhamhaengdecha S."/>
            <person name="Janvilisri T."/>
            <person name="Scaria J."/>
        </authorList>
    </citation>
    <scope>NUCLEOTIDE SEQUENCE [LARGE SCALE GENOMIC DNA]</scope>
    <source>
        <strain evidence="2 3">SW451</strain>
    </source>
</reference>
<sequence length="191" mass="21740">MEIKRICQNQWSDVKNIYLEAFPKAERKPFFLLKRAVRKEKSEIWVASENGVVAGFIVLIPYHDMILVEYLAVSNQIRSKGTGSKILGKICRQYENQRILLLIEEIDETAHNLEQRIARKRFYLKNGFESSGVFIQGVSGNMEILCHGGSISGNEFIAVQTHALGRILFGLSKTKVIAETGSHEENRTRTK</sequence>
<comment type="caution">
    <text evidence="2">The sequence shown here is derived from an EMBL/GenBank/DDBJ whole genome shotgun (WGS) entry which is preliminary data.</text>
</comment>
<accession>A0ABS7L4G9</accession>
<dbReference type="RefSeq" id="WP_221919273.1">
    <property type="nucleotide sequence ID" value="NZ_CP173660.1"/>
</dbReference>
<dbReference type="Proteomes" id="UP000779049">
    <property type="component" value="Unassembled WGS sequence"/>
</dbReference>
<proteinExistence type="predicted"/>
<dbReference type="SUPFAM" id="SSF55729">
    <property type="entry name" value="Acyl-CoA N-acyltransferases (Nat)"/>
    <property type="match status" value="1"/>
</dbReference>
<protein>
    <submittedName>
        <fullName evidence="2">GNAT family N-acetyltransferase</fullName>
    </submittedName>
</protein>
<dbReference type="CDD" id="cd04301">
    <property type="entry name" value="NAT_SF"/>
    <property type="match status" value="1"/>
</dbReference>
<dbReference type="EMBL" id="VIRV01000001">
    <property type="protein sequence ID" value="MBY0757925.1"/>
    <property type="molecule type" value="Genomic_DNA"/>
</dbReference>
<dbReference type="InterPro" id="IPR016181">
    <property type="entry name" value="Acyl_CoA_acyltransferase"/>
</dbReference>
<dbReference type="PROSITE" id="PS51186">
    <property type="entry name" value="GNAT"/>
    <property type="match status" value="1"/>
</dbReference>
<dbReference type="Pfam" id="PF13508">
    <property type="entry name" value="Acetyltransf_7"/>
    <property type="match status" value="1"/>
</dbReference>
<dbReference type="Gene3D" id="3.40.630.30">
    <property type="match status" value="1"/>
</dbReference>
<dbReference type="InterPro" id="IPR000182">
    <property type="entry name" value="GNAT_dom"/>
</dbReference>
<feature type="domain" description="N-acetyltransferase" evidence="1">
    <location>
        <begin position="1"/>
        <end position="147"/>
    </location>
</feature>
<keyword evidence="3" id="KW-1185">Reference proteome</keyword>
<name>A0ABS7L4G9_9FIRM</name>
<evidence type="ECO:0000259" key="1">
    <source>
        <dbReference type="PROSITE" id="PS51186"/>
    </source>
</evidence>
<organism evidence="2 3">
    <name type="scientific">Sellimonas caecigallum</name>
    <dbReference type="NCBI Taxonomy" id="2592333"/>
    <lineage>
        <taxon>Bacteria</taxon>
        <taxon>Bacillati</taxon>
        <taxon>Bacillota</taxon>
        <taxon>Clostridia</taxon>
        <taxon>Lachnospirales</taxon>
        <taxon>Lachnospiraceae</taxon>
        <taxon>Sellimonas</taxon>
    </lineage>
</organism>
<evidence type="ECO:0000313" key="3">
    <source>
        <dbReference type="Proteomes" id="UP000779049"/>
    </source>
</evidence>
<evidence type="ECO:0000313" key="2">
    <source>
        <dbReference type="EMBL" id="MBY0757925.1"/>
    </source>
</evidence>